<dbReference type="PANTHER" id="PTHR37981:SF1">
    <property type="entry name" value="SGNH HYDROLASE-TYPE ESTERASE DOMAIN-CONTAINING PROTEIN"/>
    <property type="match status" value="1"/>
</dbReference>
<feature type="chain" id="PRO_5046023091" evidence="1">
    <location>
        <begin position="36"/>
        <end position="296"/>
    </location>
</feature>
<dbReference type="InterPro" id="IPR037460">
    <property type="entry name" value="SEST-like"/>
</dbReference>
<reference evidence="4" key="1">
    <citation type="journal article" date="2019" name="Int. J. Syst. Evol. Microbiol.">
        <title>The Global Catalogue of Microorganisms (GCM) 10K type strain sequencing project: providing services to taxonomists for standard genome sequencing and annotation.</title>
        <authorList>
            <consortium name="The Broad Institute Genomics Platform"/>
            <consortium name="The Broad Institute Genome Sequencing Center for Infectious Disease"/>
            <person name="Wu L."/>
            <person name="Ma J."/>
        </authorList>
    </citation>
    <scope>NUCLEOTIDE SEQUENCE [LARGE SCALE GENOMIC DNA]</scope>
    <source>
        <strain evidence="4">CCM 7855</strain>
    </source>
</reference>
<dbReference type="SUPFAM" id="SSF52266">
    <property type="entry name" value="SGNH hydrolase"/>
    <property type="match status" value="1"/>
</dbReference>
<accession>A0ABQ1V1T3</accession>
<feature type="signal peptide" evidence="1">
    <location>
        <begin position="1"/>
        <end position="35"/>
    </location>
</feature>
<dbReference type="PANTHER" id="PTHR37981">
    <property type="entry name" value="LIPASE 2"/>
    <property type="match status" value="1"/>
</dbReference>
<keyword evidence="4" id="KW-1185">Reference proteome</keyword>
<feature type="domain" description="SGNH hydrolase-type esterase" evidence="2">
    <location>
        <begin position="45"/>
        <end position="285"/>
    </location>
</feature>
<comment type="caution">
    <text evidence="3">The sequence shown here is derived from an EMBL/GenBank/DDBJ whole genome shotgun (WGS) entry which is preliminary data.</text>
</comment>
<proteinExistence type="predicted"/>
<evidence type="ECO:0000259" key="2">
    <source>
        <dbReference type="Pfam" id="PF13472"/>
    </source>
</evidence>
<dbReference type="EMBL" id="BMCS01000002">
    <property type="protein sequence ID" value="GGF34961.1"/>
    <property type="molecule type" value="Genomic_DNA"/>
</dbReference>
<evidence type="ECO:0000313" key="4">
    <source>
        <dbReference type="Proteomes" id="UP000632454"/>
    </source>
</evidence>
<dbReference type="InterPro" id="IPR036514">
    <property type="entry name" value="SGNH_hydro_sf"/>
</dbReference>
<evidence type="ECO:0000256" key="1">
    <source>
        <dbReference type="SAM" id="SignalP"/>
    </source>
</evidence>
<gene>
    <name evidence="3" type="ORF">GCM10007298_33510</name>
</gene>
<keyword evidence="3" id="KW-0378">Hydrolase</keyword>
<dbReference type="Gene3D" id="3.40.50.1110">
    <property type="entry name" value="SGNH hydrolase"/>
    <property type="match status" value="1"/>
</dbReference>
<dbReference type="CDD" id="cd01823">
    <property type="entry name" value="SEST_like"/>
    <property type="match status" value="1"/>
</dbReference>
<protein>
    <submittedName>
        <fullName evidence="3">Hydrolase</fullName>
    </submittedName>
</protein>
<dbReference type="InterPro" id="IPR013830">
    <property type="entry name" value="SGNH_hydro"/>
</dbReference>
<organism evidence="3 4">
    <name type="scientific">Williamsia phyllosphaerae</name>
    <dbReference type="NCBI Taxonomy" id="885042"/>
    <lineage>
        <taxon>Bacteria</taxon>
        <taxon>Bacillati</taxon>
        <taxon>Actinomycetota</taxon>
        <taxon>Actinomycetes</taxon>
        <taxon>Mycobacteriales</taxon>
        <taxon>Nocardiaceae</taxon>
        <taxon>Williamsia</taxon>
    </lineage>
</organism>
<dbReference type="GO" id="GO:0016787">
    <property type="term" value="F:hydrolase activity"/>
    <property type="evidence" value="ECO:0007669"/>
    <property type="project" value="UniProtKB-KW"/>
</dbReference>
<name>A0ABQ1V1T3_9NOCA</name>
<dbReference type="Pfam" id="PF13472">
    <property type="entry name" value="Lipase_GDSL_2"/>
    <property type="match status" value="1"/>
</dbReference>
<sequence>MRVWTLVGACAGRLLVLIVTTVAAMGLAVAAPAHAADGAGVRYVALGDSRAAGPTITSSFNADGCGRSGGGYPERVARALRPASFTDVACVGAKTADVVDSPQRTSLPVARTVSVQADALRRDTDLVTLSIGGNDIGWGGLISPCFGLSPQTDVHCRSDSALRAQMTARFAALSVSVDHVLRVISERSPNARVFVVGHGGYYGLRGCFPDANLSAADAPFVRDFFRRFDAVLSGSARRHGATFVDIAGPAAGHDACAPDSQRWFTGQLPRGNGLPNHPTQLGNAAMARLVLAAIAR</sequence>
<dbReference type="Proteomes" id="UP000632454">
    <property type="component" value="Unassembled WGS sequence"/>
</dbReference>
<dbReference type="RefSeq" id="WP_188491061.1">
    <property type="nucleotide sequence ID" value="NZ_BMCS01000002.1"/>
</dbReference>
<evidence type="ECO:0000313" key="3">
    <source>
        <dbReference type="EMBL" id="GGF34961.1"/>
    </source>
</evidence>
<keyword evidence="1" id="KW-0732">Signal</keyword>